<dbReference type="EMBL" id="JAHHHV010000077">
    <property type="protein sequence ID" value="MBW4467472.1"/>
    <property type="molecule type" value="Genomic_DNA"/>
</dbReference>
<dbReference type="Gene3D" id="3.20.20.80">
    <property type="entry name" value="Glycosidases"/>
    <property type="match status" value="1"/>
</dbReference>
<dbReference type="GO" id="GO:0005975">
    <property type="term" value="P:carbohydrate metabolic process"/>
    <property type="evidence" value="ECO:0007669"/>
    <property type="project" value="InterPro"/>
</dbReference>
<organism evidence="4 5">
    <name type="scientific">Pegethrix bostrychoides GSE-TBD4-15B</name>
    <dbReference type="NCBI Taxonomy" id="2839662"/>
    <lineage>
        <taxon>Bacteria</taxon>
        <taxon>Bacillati</taxon>
        <taxon>Cyanobacteriota</taxon>
        <taxon>Cyanophyceae</taxon>
        <taxon>Oculatellales</taxon>
        <taxon>Oculatellaceae</taxon>
        <taxon>Pegethrix</taxon>
    </lineage>
</organism>
<dbReference type="SMART" id="SM00642">
    <property type="entry name" value="Aamy"/>
    <property type="match status" value="1"/>
</dbReference>
<keyword evidence="1 4" id="KW-0378">Hydrolase</keyword>
<reference evidence="4" key="1">
    <citation type="submission" date="2021-05" db="EMBL/GenBank/DDBJ databases">
        <authorList>
            <person name="Pietrasiak N."/>
            <person name="Ward R."/>
            <person name="Stajich J.E."/>
            <person name="Kurbessoian T."/>
        </authorList>
    </citation>
    <scope>NUCLEOTIDE SEQUENCE</scope>
    <source>
        <strain evidence="4">GSE-TBD4-15B</strain>
    </source>
</reference>
<dbReference type="CDD" id="cd11338">
    <property type="entry name" value="AmyAc_CMD"/>
    <property type="match status" value="1"/>
</dbReference>
<evidence type="ECO:0000313" key="4">
    <source>
        <dbReference type="EMBL" id="MBW4467472.1"/>
    </source>
</evidence>
<dbReference type="PANTHER" id="PTHR10357:SF210">
    <property type="entry name" value="MALTODEXTRIN GLUCOSIDASE"/>
    <property type="match status" value="1"/>
</dbReference>
<dbReference type="Pfam" id="PF00128">
    <property type="entry name" value="Alpha-amylase"/>
    <property type="match status" value="1"/>
</dbReference>
<accession>A0A951PDQ5</accession>
<reference evidence="4" key="2">
    <citation type="journal article" date="2022" name="Microbiol. Resour. Announc.">
        <title>Metagenome Sequencing to Explore Phylogenomics of Terrestrial Cyanobacteria.</title>
        <authorList>
            <person name="Ward R.D."/>
            <person name="Stajich J.E."/>
            <person name="Johansen J.R."/>
            <person name="Huntemann M."/>
            <person name="Clum A."/>
            <person name="Foster B."/>
            <person name="Foster B."/>
            <person name="Roux S."/>
            <person name="Palaniappan K."/>
            <person name="Varghese N."/>
            <person name="Mukherjee S."/>
            <person name="Reddy T.B.K."/>
            <person name="Daum C."/>
            <person name="Copeland A."/>
            <person name="Chen I.A."/>
            <person name="Ivanova N.N."/>
            <person name="Kyrpides N.C."/>
            <person name="Shapiro N."/>
            <person name="Eloe-Fadrosh E.A."/>
            <person name="Pietrasiak N."/>
        </authorList>
    </citation>
    <scope>NUCLEOTIDE SEQUENCE</scope>
    <source>
        <strain evidence="4">GSE-TBD4-15B</strain>
    </source>
</reference>
<name>A0A951PDQ5_9CYAN</name>
<keyword evidence="2" id="KW-0326">Glycosidase</keyword>
<dbReference type="InterPro" id="IPR006047">
    <property type="entry name" value="GH13_cat_dom"/>
</dbReference>
<dbReference type="GO" id="GO:0016798">
    <property type="term" value="F:hydrolase activity, acting on glycosyl bonds"/>
    <property type="evidence" value="ECO:0007669"/>
    <property type="project" value="UniProtKB-KW"/>
</dbReference>
<evidence type="ECO:0000313" key="5">
    <source>
        <dbReference type="Proteomes" id="UP000707356"/>
    </source>
</evidence>
<evidence type="ECO:0000256" key="2">
    <source>
        <dbReference type="ARBA" id="ARBA00023295"/>
    </source>
</evidence>
<dbReference type="SUPFAM" id="SSF51445">
    <property type="entry name" value="(Trans)glycosidases"/>
    <property type="match status" value="1"/>
</dbReference>
<dbReference type="InterPro" id="IPR013780">
    <property type="entry name" value="Glyco_hydro_b"/>
</dbReference>
<dbReference type="Proteomes" id="UP000707356">
    <property type="component" value="Unassembled WGS sequence"/>
</dbReference>
<protein>
    <submittedName>
        <fullName evidence="4">Glycoside hydrolase family 13 protein</fullName>
    </submittedName>
</protein>
<dbReference type="PANTHER" id="PTHR10357">
    <property type="entry name" value="ALPHA-AMYLASE FAMILY MEMBER"/>
    <property type="match status" value="1"/>
</dbReference>
<dbReference type="Gene3D" id="2.60.40.1180">
    <property type="entry name" value="Golgi alpha-mannosidase II"/>
    <property type="match status" value="1"/>
</dbReference>
<comment type="caution">
    <text evidence="4">The sequence shown here is derived from an EMBL/GenBank/DDBJ whole genome shotgun (WGS) entry which is preliminary data.</text>
</comment>
<evidence type="ECO:0000256" key="1">
    <source>
        <dbReference type="ARBA" id="ARBA00022801"/>
    </source>
</evidence>
<gene>
    <name evidence="4" type="ORF">KME07_18755</name>
</gene>
<proteinExistence type="predicted"/>
<evidence type="ECO:0000259" key="3">
    <source>
        <dbReference type="SMART" id="SM00642"/>
    </source>
</evidence>
<dbReference type="InterPro" id="IPR017853">
    <property type="entry name" value="GH"/>
</dbReference>
<sequence>MQIHTPDWVKHAIFYQIFPDRFAQAELKPPVSLAPLSLEAWNLPPTSQGYKGGNLWGVLDKLDYLQDLGITALYFTPIFQSASNHRYHTQDYYQVDPLLGGDEAFFRLLEAVHGRGMKLVLDGVFNHTGRGFFGFHDIVENGSNSPWLDWFKIEGWPIAPYDGDRPANYRGWFGNRALPELNHANPAVREYIMRVAEYWTGRGIDGWRLDVPFCITEAGFWEELRQRVKAINPEAYLVGEVWTNQRPWLDGSRFDGVLNYVFAGATIAFAGGDHVDPQQVADRDYEAYPAIDALSYGEKMQLLLHAHPWEIQLTQLNLLASHDTARLRSITHEPETSKLATLLLLTFPGAPSIYYGDEVGLPGELDPDSRRSFPAEADWDLEILRCHQELIGLRRARMSLRVGEYRFLGENYKTYVFARIYEGDVLIVAVNAAAEFGKIDLEGVGTRLGTQPSQILFRTQQFEPKSQLEPDADSKSPQPRDPVQVIWTADNLFLALPPRTGILLG</sequence>
<dbReference type="AlphaFoldDB" id="A0A951PDQ5"/>
<feature type="domain" description="Glycosyl hydrolase family 13 catalytic" evidence="3">
    <location>
        <begin position="16"/>
        <end position="397"/>
    </location>
</feature>